<sequence>MRKIIVFAVEHFSTILGLPCAHTMKHWTTKVFPLETIHSQWRIDSRSLIFETVIEGNEFGELISKLNDNYHLWSIGEKLRAQDKLYEIINESNAMLFEPNIQWSKGRPKKKNKSSTKRNPSQFEIVEKSRKSSHPHS</sequence>
<dbReference type="Proteomes" id="UP001454036">
    <property type="component" value="Unassembled WGS sequence"/>
</dbReference>
<feature type="compositionally biased region" description="Basic residues" evidence="1">
    <location>
        <begin position="106"/>
        <end position="116"/>
    </location>
</feature>
<name>A0AAV3QKI1_LITER</name>
<dbReference type="AlphaFoldDB" id="A0AAV3QKI1"/>
<evidence type="ECO:0000313" key="2">
    <source>
        <dbReference type="EMBL" id="GAA0163205.1"/>
    </source>
</evidence>
<feature type="region of interest" description="Disordered" evidence="1">
    <location>
        <begin position="100"/>
        <end position="137"/>
    </location>
</feature>
<evidence type="ECO:0000256" key="1">
    <source>
        <dbReference type="SAM" id="MobiDB-lite"/>
    </source>
</evidence>
<evidence type="ECO:0000313" key="3">
    <source>
        <dbReference type="Proteomes" id="UP001454036"/>
    </source>
</evidence>
<protein>
    <submittedName>
        <fullName evidence="2">Uncharacterized protein</fullName>
    </submittedName>
</protein>
<proteinExistence type="predicted"/>
<organism evidence="2 3">
    <name type="scientific">Lithospermum erythrorhizon</name>
    <name type="common">Purple gromwell</name>
    <name type="synonym">Lithospermum officinale var. erythrorhizon</name>
    <dbReference type="NCBI Taxonomy" id="34254"/>
    <lineage>
        <taxon>Eukaryota</taxon>
        <taxon>Viridiplantae</taxon>
        <taxon>Streptophyta</taxon>
        <taxon>Embryophyta</taxon>
        <taxon>Tracheophyta</taxon>
        <taxon>Spermatophyta</taxon>
        <taxon>Magnoliopsida</taxon>
        <taxon>eudicotyledons</taxon>
        <taxon>Gunneridae</taxon>
        <taxon>Pentapetalae</taxon>
        <taxon>asterids</taxon>
        <taxon>lamiids</taxon>
        <taxon>Boraginales</taxon>
        <taxon>Boraginaceae</taxon>
        <taxon>Boraginoideae</taxon>
        <taxon>Lithospermeae</taxon>
        <taxon>Lithospermum</taxon>
    </lineage>
</organism>
<gene>
    <name evidence="2" type="ORF">LIER_39552</name>
</gene>
<keyword evidence="3" id="KW-1185">Reference proteome</keyword>
<accession>A0AAV3QKI1</accession>
<reference evidence="2 3" key="1">
    <citation type="submission" date="2024-01" db="EMBL/GenBank/DDBJ databases">
        <title>The complete chloroplast genome sequence of Lithospermum erythrorhizon: insights into the phylogenetic relationship among Boraginaceae species and the maternal lineages of purple gromwells.</title>
        <authorList>
            <person name="Okada T."/>
            <person name="Watanabe K."/>
        </authorList>
    </citation>
    <scope>NUCLEOTIDE SEQUENCE [LARGE SCALE GENOMIC DNA]</scope>
</reference>
<dbReference type="EMBL" id="BAABME010021401">
    <property type="protein sequence ID" value="GAA0163205.1"/>
    <property type="molecule type" value="Genomic_DNA"/>
</dbReference>
<comment type="caution">
    <text evidence="2">The sequence shown here is derived from an EMBL/GenBank/DDBJ whole genome shotgun (WGS) entry which is preliminary data.</text>
</comment>